<dbReference type="GO" id="GO:0005737">
    <property type="term" value="C:cytoplasm"/>
    <property type="evidence" value="ECO:0007669"/>
    <property type="project" value="UniProtKB-SubCell"/>
</dbReference>
<keyword evidence="8" id="KW-0067">ATP-binding</keyword>
<dbReference type="RefSeq" id="WP_015558352.1">
    <property type="nucleotide sequence ID" value="NC_021039.1"/>
</dbReference>
<gene>
    <name evidence="11" type="ordered locus">RUM_13200</name>
</gene>
<organism evidence="11 12">
    <name type="scientific">Ruminococcus champanellensis (strain DSM 18848 / JCM 17042 / KCTC 15320 / 18P13)</name>
    <dbReference type="NCBI Taxonomy" id="213810"/>
    <lineage>
        <taxon>Bacteria</taxon>
        <taxon>Bacillati</taxon>
        <taxon>Bacillota</taxon>
        <taxon>Clostridia</taxon>
        <taxon>Eubacteriales</taxon>
        <taxon>Oscillospiraceae</taxon>
        <taxon>Ruminococcus</taxon>
    </lineage>
</organism>
<evidence type="ECO:0000256" key="1">
    <source>
        <dbReference type="ARBA" id="ARBA00004496"/>
    </source>
</evidence>
<reference evidence="11" key="2">
    <citation type="submission" date="2010-03" db="EMBL/GenBank/DDBJ databases">
        <authorList>
            <person name="Pajon A."/>
        </authorList>
    </citation>
    <scope>NUCLEOTIDE SEQUENCE</scope>
    <source>
        <strain evidence="11">Type strain: 18P13</strain>
    </source>
</reference>
<evidence type="ECO:0000256" key="3">
    <source>
        <dbReference type="ARBA" id="ARBA00019010"/>
    </source>
</evidence>
<dbReference type="PATRIC" id="fig|213810.4.peg.1216"/>
<dbReference type="KEGG" id="rch:RUM_13200"/>
<keyword evidence="5" id="KW-0819">tRNA processing</keyword>
<evidence type="ECO:0000256" key="8">
    <source>
        <dbReference type="ARBA" id="ARBA00022840"/>
    </source>
</evidence>
<evidence type="ECO:0000256" key="2">
    <source>
        <dbReference type="ARBA" id="ARBA00007599"/>
    </source>
</evidence>
<dbReference type="PANTHER" id="PTHR33540">
    <property type="entry name" value="TRNA THREONYLCARBAMOYLADENOSINE BIOSYNTHESIS PROTEIN TSAE"/>
    <property type="match status" value="1"/>
</dbReference>
<dbReference type="GO" id="GO:0005524">
    <property type="term" value="F:ATP binding"/>
    <property type="evidence" value="ECO:0007669"/>
    <property type="project" value="UniProtKB-KW"/>
</dbReference>
<dbReference type="InterPro" id="IPR003442">
    <property type="entry name" value="T6A_TsaE"/>
</dbReference>
<dbReference type="SUPFAM" id="SSF52540">
    <property type="entry name" value="P-loop containing nucleoside triphosphate hydrolases"/>
    <property type="match status" value="1"/>
</dbReference>
<keyword evidence="4" id="KW-0963">Cytoplasm</keyword>
<dbReference type="BioCyc" id="RCHA213810:RUM_RS06405-MONOMER"/>
<dbReference type="Gene3D" id="3.40.50.300">
    <property type="entry name" value="P-loop containing nucleotide triphosphate hydrolases"/>
    <property type="match status" value="1"/>
</dbReference>
<comment type="subcellular location">
    <subcellularLocation>
        <location evidence="1">Cytoplasm</location>
    </subcellularLocation>
</comment>
<comment type="similarity">
    <text evidence="2">Belongs to the TsaE family.</text>
</comment>
<dbReference type="Pfam" id="PF02367">
    <property type="entry name" value="TsaE"/>
    <property type="match status" value="1"/>
</dbReference>
<evidence type="ECO:0000256" key="7">
    <source>
        <dbReference type="ARBA" id="ARBA00022741"/>
    </source>
</evidence>
<evidence type="ECO:0000256" key="6">
    <source>
        <dbReference type="ARBA" id="ARBA00022723"/>
    </source>
</evidence>
<dbReference type="PANTHER" id="PTHR33540:SF2">
    <property type="entry name" value="TRNA THREONYLCARBAMOYLADENOSINE BIOSYNTHESIS PROTEIN TSAE"/>
    <property type="match status" value="1"/>
</dbReference>
<dbReference type="Proteomes" id="UP000007054">
    <property type="component" value="Chromosome"/>
</dbReference>
<evidence type="ECO:0000256" key="10">
    <source>
        <dbReference type="ARBA" id="ARBA00032441"/>
    </source>
</evidence>
<protein>
    <recommendedName>
        <fullName evidence="3">tRNA threonylcarbamoyladenosine biosynthesis protein TsaE</fullName>
    </recommendedName>
    <alternativeName>
        <fullName evidence="10">t(6)A37 threonylcarbamoyladenosine biosynthesis protein TsaE</fullName>
    </alternativeName>
</protein>
<reference evidence="11" key="1">
    <citation type="submission" date="2010-03" db="EMBL/GenBank/DDBJ databases">
        <title>The genome sequence of Ruminococcus sp. 18P13.</title>
        <authorList>
            <consortium name="metaHIT consortium -- http://www.metahit.eu/"/>
            <person name="Pajon A."/>
            <person name="Turner K."/>
            <person name="Parkhill J."/>
            <person name="Bernalier A."/>
        </authorList>
    </citation>
    <scope>NUCLEOTIDE SEQUENCE [LARGE SCALE GENOMIC DNA]</scope>
    <source>
        <strain evidence="11">Type strain: 18P13</strain>
    </source>
</reference>
<keyword evidence="12" id="KW-1185">Reference proteome</keyword>
<proteinExistence type="inferred from homology"/>
<dbReference type="GO" id="GO:0002949">
    <property type="term" value="P:tRNA threonylcarbamoyladenosine modification"/>
    <property type="evidence" value="ECO:0007669"/>
    <property type="project" value="InterPro"/>
</dbReference>
<dbReference type="HOGENOM" id="CLU_087829_5_0_9"/>
<dbReference type="GeneID" id="83156055"/>
<evidence type="ECO:0000256" key="9">
    <source>
        <dbReference type="ARBA" id="ARBA00022842"/>
    </source>
</evidence>
<evidence type="ECO:0000256" key="5">
    <source>
        <dbReference type="ARBA" id="ARBA00022694"/>
    </source>
</evidence>
<dbReference type="AlphaFoldDB" id="D4LCV0"/>
<evidence type="ECO:0000256" key="4">
    <source>
        <dbReference type="ARBA" id="ARBA00022490"/>
    </source>
</evidence>
<sequence>MMRQIITHSPEETIALAEAIGRLLRKGDVIAYTGELGAGKTTFTRGIARGMGLPDEVHSPTFALVNEYLGKPGTTPLYHFDMYRITLPEALESTGFYDYPLSDSVFAIEWSENIPYALPEQCLRIGIAYGAGDTRIITIEGDDRFADPGD</sequence>
<dbReference type="NCBIfam" id="TIGR00150">
    <property type="entry name" value="T6A_YjeE"/>
    <property type="match status" value="1"/>
</dbReference>
<evidence type="ECO:0000313" key="11">
    <source>
        <dbReference type="EMBL" id="CBL17445.1"/>
    </source>
</evidence>
<keyword evidence="6" id="KW-0479">Metal-binding</keyword>
<keyword evidence="9" id="KW-0460">Magnesium</keyword>
<name>D4LCV0_RUMC1</name>
<evidence type="ECO:0000313" key="12">
    <source>
        <dbReference type="Proteomes" id="UP000007054"/>
    </source>
</evidence>
<dbReference type="STRING" id="213810.RUM_13200"/>
<dbReference type="GO" id="GO:0046872">
    <property type="term" value="F:metal ion binding"/>
    <property type="evidence" value="ECO:0007669"/>
    <property type="project" value="UniProtKB-KW"/>
</dbReference>
<dbReference type="InterPro" id="IPR027417">
    <property type="entry name" value="P-loop_NTPase"/>
</dbReference>
<dbReference type="EMBL" id="FP929052">
    <property type="protein sequence ID" value="CBL17445.1"/>
    <property type="molecule type" value="Genomic_DNA"/>
</dbReference>
<accession>D4LCV0</accession>
<keyword evidence="7" id="KW-0547">Nucleotide-binding</keyword>